<keyword evidence="1" id="KW-0732">Signal</keyword>
<dbReference type="EMBL" id="FOQH01000014">
    <property type="protein sequence ID" value="SFJ12466.1"/>
    <property type="molecule type" value="Genomic_DNA"/>
</dbReference>
<feature type="signal peptide" evidence="1">
    <location>
        <begin position="1"/>
        <end position="22"/>
    </location>
</feature>
<name>A0A1I3NUM4_9RHOB</name>
<protein>
    <submittedName>
        <fullName evidence="2">Uncharacterized protein</fullName>
    </submittedName>
</protein>
<proteinExistence type="predicted"/>
<gene>
    <name evidence="2" type="ORF">SAMN05216258_11466</name>
</gene>
<sequence>MRRFRPILAALAALALPPTAFAQSGWTPPPAKDGFAYPDCYCTNRGERVEMGGRACIRIGSVEYTAVCGMSLNNPAWRKVEDGCAPQPGASLLERLEQAEPG</sequence>
<dbReference type="RefSeq" id="WP_092865218.1">
    <property type="nucleotide sequence ID" value="NZ_FOQH01000014.1"/>
</dbReference>
<dbReference type="Proteomes" id="UP000199377">
    <property type="component" value="Unassembled WGS sequence"/>
</dbReference>
<dbReference type="STRING" id="1114924.SAMN05216258_11466"/>
<keyword evidence="3" id="KW-1185">Reference proteome</keyword>
<dbReference type="OrthoDB" id="8021248at2"/>
<evidence type="ECO:0000313" key="3">
    <source>
        <dbReference type="Proteomes" id="UP000199377"/>
    </source>
</evidence>
<reference evidence="2 3" key="1">
    <citation type="submission" date="2016-10" db="EMBL/GenBank/DDBJ databases">
        <authorList>
            <person name="de Groot N.N."/>
        </authorList>
    </citation>
    <scope>NUCLEOTIDE SEQUENCE [LARGE SCALE GENOMIC DNA]</scope>
    <source>
        <strain evidence="2 3">CGMCC 1.11030</strain>
    </source>
</reference>
<dbReference type="AlphaFoldDB" id="A0A1I3NUM4"/>
<feature type="chain" id="PRO_5011681675" evidence="1">
    <location>
        <begin position="23"/>
        <end position="102"/>
    </location>
</feature>
<organism evidence="2 3">
    <name type="scientific">Albimonas pacifica</name>
    <dbReference type="NCBI Taxonomy" id="1114924"/>
    <lineage>
        <taxon>Bacteria</taxon>
        <taxon>Pseudomonadati</taxon>
        <taxon>Pseudomonadota</taxon>
        <taxon>Alphaproteobacteria</taxon>
        <taxon>Rhodobacterales</taxon>
        <taxon>Paracoccaceae</taxon>
        <taxon>Albimonas</taxon>
    </lineage>
</organism>
<accession>A0A1I3NUM4</accession>
<evidence type="ECO:0000313" key="2">
    <source>
        <dbReference type="EMBL" id="SFJ12466.1"/>
    </source>
</evidence>
<evidence type="ECO:0000256" key="1">
    <source>
        <dbReference type="SAM" id="SignalP"/>
    </source>
</evidence>